<dbReference type="HOGENOM" id="CLU_909648_0_0_1"/>
<accession>A0A0C9VJA6</accession>
<keyword evidence="3" id="KW-1185">Reference proteome</keyword>
<dbReference type="Proteomes" id="UP000054279">
    <property type="component" value="Unassembled WGS sequence"/>
</dbReference>
<dbReference type="AlphaFoldDB" id="A0A0C9VJA6"/>
<reference evidence="2 3" key="1">
    <citation type="submission" date="2014-06" db="EMBL/GenBank/DDBJ databases">
        <title>Evolutionary Origins and Diversification of the Mycorrhizal Mutualists.</title>
        <authorList>
            <consortium name="DOE Joint Genome Institute"/>
            <consortium name="Mycorrhizal Genomics Consortium"/>
            <person name="Kohler A."/>
            <person name="Kuo A."/>
            <person name="Nagy L.G."/>
            <person name="Floudas D."/>
            <person name="Copeland A."/>
            <person name="Barry K.W."/>
            <person name="Cichocki N."/>
            <person name="Veneault-Fourrey C."/>
            <person name="LaButti K."/>
            <person name="Lindquist E.A."/>
            <person name="Lipzen A."/>
            <person name="Lundell T."/>
            <person name="Morin E."/>
            <person name="Murat C."/>
            <person name="Riley R."/>
            <person name="Ohm R."/>
            <person name="Sun H."/>
            <person name="Tunlid A."/>
            <person name="Henrissat B."/>
            <person name="Grigoriev I.V."/>
            <person name="Hibbett D.S."/>
            <person name="Martin F."/>
        </authorList>
    </citation>
    <scope>NUCLEOTIDE SEQUENCE [LARGE SCALE GENOMIC DNA]</scope>
    <source>
        <strain evidence="2 3">SS14</strain>
    </source>
</reference>
<evidence type="ECO:0000256" key="1">
    <source>
        <dbReference type="SAM" id="MobiDB-lite"/>
    </source>
</evidence>
<protein>
    <submittedName>
        <fullName evidence="2">Uncharacterized protein</fullName>
    </submittedName>
</protein>
<dbReference type="EMBL" id="KN837167">
    <property type="protein sequence ID" value="KIJ37710.1"/>
    <property type="molecule type" value="Genomic_DNA"/>
</dbReference>
<name>A0A0C9VJA6_SPHS4</name>
<evidence type="ECO:0000313" key="2">
    <source>
        <dbReference type="EMBL" id="KIJ37710.1"/>
    </source>
</evidence>
<sequence length="306" mass="33520">MYDAPMQDFSPDNSMDADMLPSNGAEVDWTQTEVMMDDGDFVRPVDHEVEMMHEDVQEYEMTDAGDPEVIEYQDMVPETIEAHYGGDIQDQEIPDASRAASPIPHVSAAEHSSMAMLASNDSESVPTEISSVEKPVEQDTVEQVGLQDTSTAQSSEIAEHLGLEGAAESSSELLHPLALDDIAKDHDTFQNAIEVGTTTDFTNEAPVTFQDLSTEVNENHTQLEHSVSVEDAVRSEDPVHATGGSPEVNAEVSNTEVVQDHAEPVQISENLNDSGEIQDSEESGQVETGEKINIISEFRWIKFRSL</sequence>
<gene>
    <name evidence="2" type="ORF">M422DRAFT_50289</name>
</gene>
<organism evidence="2 3">
    <name type="scientific">Sphaerobolus stellatus (strain SS14)</name>
    <dbReference type="NCBI Taxonomy" id="990650"/>
    <lineage>
        <taxon>Eukaryota</taxon>
        <taxon>Fungi</taxon>
        <taxon>Dikarya</taxon>
        <taxon>Basidiomycota</taxon>
        <taxon>Agaricomycotina</taxon>
        <taxon>Agaricomycetes</taxon>
        <taxon>Phallomycetidae</taxon>
        <taxon>Geastrales</taxon>
        <taxon>Sphaerobolaceae</taxon>
        <taxon>Sphaerobolus</taxon>
    </lineage>
</organism>
<evidence type="ECO:0000313" key="3">
    <source>
        <dbReference type="Proteomes" id="UP000054279"/>
    </source>
</evidence>
<proteinExistence type="predicted"/>
<feature type="region of interest" description="Disordered" evidence="1">
    <location>
        <begin position="257"/>
        <end position="287"/>
    </location>
</feature>